<protein>
    <submittedName>
        <fullName evidence="2">Uncharacterized protein</fullName>
    </submittedName>
</protein>
<sequence>MVIFWNLLFFFFCTENTTFVVLLAIIVLVFAGIGKIIAAFCGLF</sequence>
<accession>A0A8E0M435</accession>
<dbReference type="EMBL" id="ANKW01000004">
    <property type="protein sequence ID" value="EPC21125.1"/>
    <property type="molecule type" value="Genomic_DNA"/>
</dbReference>
<keyword evidence="1" id="KW-0472">Membrane</keyword>
<reference evidence="2 3" key="1">
    <citation type="journal article" date="2013" name="PLoS ONE">
        <title>Lactobacillus paracasei comparative genomics: towards species pan-genome definition and exploitation of diversity.</title>
        <authorList>
            <person name="Smokvina T."/>
            <person name="Wels M."/>
            <person name="Polka J."/>
            <person name="Chervaux C."/>
            <person name="Brisse S."/>
            <person name="Boekhorst J."/>
            <person name="van Hylckama Vlieg J.E."/>
            <person name="Siezen R.J."/>
        </authorList>
    </citation>
    <scope>NUCLEOTIDE SEQUENCE [LARGE SCALE GENOMIC DNA]</scope>
    <source>
        <strain evidence="2 3">Lpp122</strain>
    </source>
</reference>
<feature type="transmembrane region" description="Helical" evidence="1">
    <location>
        <begin position="20"/>
        <end position="43"/>
    </location>
</feature>
<dbReference type="Proteomes" id="UP000014281">
    <property type="component" value="Unassembled WGS sequence"/>
</dbReference>
<gene>
    <name evidence="2" type="ORF">Lpp122_0534</name>
</gene>
<organism evidence="2 3">
    <name type="scientific">Lacticaseibacillus paracasei subsp. paracasei Lpp122</name>
    <dbReference type="NCBI Taxonomy" id="1256218"/>
    <lineage>
        <taxon>Bacteria</taxon>
        <taxon>Bacillati</taxon>
        <taxon>Bacillota</taxon>
        <taxon>Bacilli</taxon>
        <taxon>Lactobacillales</taxon>
        <taxon>Lactobacillaceae</taxon>
        <taxon>Lacticaseibacillus</taxon>
    </lineage>
</organism>
<evidence type="ECO:0000313" key="2">
    <source>
        <dbReference type="EMBL" id="EPC21125.1"/>
    </source>
</evidence>
<proteinExistence type="predicted"/>
<evidence type="ECO:0000256" key="1">
    <source>
        <dbReference type="SAM" id="Phobius"/>
    </source>
</evidence>
<comment type="caution">
    <text evidence="2">The sequence shown here is derived from an EMBL/GenBank/DDBJ whole genome shotgun (WGS) entry which is preliminary data.</text>
</comment>
<keyword evidence="1" id="KW-0812">Transmembrane</keyword>
<dbReference type="AlphaFoldDB" id="A0A8E0M435"/>
<keyword evidence="1" id="KW-1133">Transmembrane helix</keyword>
<name>A0A8E0M435_LACPA</name>
<evidence type="ECO:0000313" key="3">
    <source>
        <dbReference type="Proteomes" id="UP000014281"/>
    </source>
</evidence>